<feature type="domain" description="Solute-binding protein family 3/N-terminal" evidence="3">
    <location>
        <begin position="62"/>
        <end position="283"/>
    </location>
</feature>
<name>A0A2S9QS17_9MICO</name>
<evidence type="ECO:0000256" key="1">
    <source>
        <dbReference type="ARBA" id="ARBA00022729"/>
    </source>
</evidence>
<dbReference type="Proteomes" id="UP000238650">
    <property type="component" value="Unassembled WGS sequence"/>
</dbReference>
<dbReference type="SUPFAM" id="SSF53850">
    <property type="entry name" value="Periplasmic binding protein-like II"/>
    <property type="match status" value="1"/>
</dbReference>
<sequence length="300" mass="30839">MKIRYAIPAIAAAAVLALTGCVNNAENEGGGSGGEQGGSTASIQPDQAAVDLLPAELKDSGVLRIGTDAEYPPNEYKDADGNPTGWGVELAEAVSAKLGLEPEWEILSFDSIIPRIQEGALDMGSSSFTDTVERQQSVDFVNFLNAGTQWAAPVGSDVDPDDACGLTIAVQATTVQDTEELPAKSKACTDAGKPAIEILRFDGQPEATQAVVDGRADAFSADLPVTGDAVAKLKGQLETIGDVFDAAPYGFATQKGSDTTQAVQAALQSLIDDGTYLEILTGAGVESGALTEATINAGTE</sequence>
<organism evidence="4 5">
    <name type="scientific">Leucobacter massiliensis</name>
    <dbReference type="NCBI Taxonomy" id="1686285"/>
    <lineage>
        <taxon>Bacteria</taxon>
        <taxon>Bacillati</taxon>
        <taxon>Actinomycetota</taxon>
        <taxon>Actinomycetes</taxon>
        <taxon>Micrococcales</taxon>
        <taxon>Microbacteriaceae</taxon>
        <taxon>Leucobacter</taxon>
    </lineage>
</organism>
<gene>
    <name evidence="4" type="ORF">B4915_01550</name>
</gene>
<dbReference type="Gene3D" id="3.40.190.10">
    <property type="entry name" value="Periplasmic binding protein-like II"/>
    <property type="match status" value="2"/>
</dbReference>
<accession>A0A2S9QS17</accession>
<evidence type="ECO:0000259" key="3">
    <source>
        <dbReference type="SMART" id="SM00062"/>
    </source>
</evidence>
<dbReference type="SMART" id="SM00062">
    <property type="entry name" value="PBPb"/>
    <property type="match status" value="1"/>
</dbReference>
<keyword evidence="1 2" id="KW-0732">Signal</keyword>
<proteinExistence type="predicted"/>
<dbReference type="PANTHER" id="PTHR35936">
    <property type="entry name" value="MEMBRANE-BOUND LYTIC MUREIN TRANSGLYCOSYLASE F"/>
    <property type="match status" value="1"/>
</dbReference>
<dbReference type="PROSITE" id="PS51257">
    <property type="entry name" value="PROKAR_LIPOPROTEIN"/>
    <property type="match status" value="1"/>
</dbReference>
<dbReference type="EMBL" id="MWZD01000012">
    <property type="protein sequence ID" value="PRI12383.1"/>
    <property type="molecule type" value="Genomic_DNA"/>
</dbReference>
<dbReference type="Pfam" id="PF00497">
    <property type="entry name" value="SBP_bac_3"/>
    <property type="match status" value="1"/>
</dbReference>
<evidence type="ECO:0000313" key="5">
    <source>
        <dbReference type="Proteomes" id="UP000238650"/>
    </source>
</evidence>
<evidence type="ECO:0000256" key="2">
    <source>
        <dbReference type="SAM" id="SignalP"/>
    </source>
</evidence>
<protein>
    <submittedName>
        <fullName evidence="4">ABC transporter substrate-binding protein</fullName>
    </submittedName>
</protein>
<dbReference type="CDD" id="cd01004">
    <property type="entry name" value="PBP2_MidA_like"/>
    <property type="match status" value="1"/>
</dbReference>
<dbReference type="AlphaFoldDB" id="A0A2S9QS17"/>
<dbReference type="OrthoDB" id="4633994at2"/>
<reference evidence="4 5" key="1">
    <citation type="journal article" date="2017" name="New Microbes New Infect">
        <title>Genome sequence of 'Leucobacter massiliensis' sp. nov. isolated from human pharynx after travel to the 2014 Hajj.</title>
        <authorList>
            <person name="Leangapichart T."/>
            <person name="Gautret P."/>
            <person name="Nguyen T.T."/>
            <person name="Armstrong N."/>
            <person name="Rolain J.M."/>
        </authorList>
    </citation>
    <scope>NUCLEOTIDE SEQUENCE [LARGE SCALE GENOMIC DNA]</scope>
    <source>
        <strain evidence="4 5">122RC15</strain>
    </source>
</reference>
<dbReference type="PANTHER" id="PTHR35936:SF17">
    <property type="entry name" value="ARGININE-BINDING EXTRACELLULAR PROTEIN ARTP"/>
    <property type="match status" value="1"/>
</dbReference>
<feature type="signal peptide" evidence="2">
    <location>
        <begin position="1"/>
        <end position="24"/>
    </location>
</feature>
<keyword evidence="5" id="KW-1185">Reference proteome</keyword>
<dbReference type="RefSeq" id="WP_105804087.1">
    <property type="nucleotide sequence ID" value="NZ_MWZD01000012.1"/>
</dbReference>
<evidence type="ECO:0000313" key="4">
    <source>
        <dbReference type="EMBL" id="PRI12383.1"/>
    </source>
</evidence>
<comment type="caution">
    <text evidence="4">The sequence shown here is derived from an EMBL/GenBank/DDBJ whole genome shotgun (WGS) entry which is preliminary data.</text>
</comment>
<dbReference type="InterPro" id="IPR001638">
    <property type="entry name" value="Solute-binding_3/MltF_N"/>
</dbReference>
<feature type="chain" id="PRO_5038354858" evidence="2">
    <location>
        <begin position="25"/>
        <end position="300"/>
    </location>
</feature>